<dbReference type="InterPro" id="IPR050879">
    <property type="entry name" value="Acyltransferase_3"/>
</dbReference>
<dbReference type="AlphaFoldDB" id="A0A239FGF9"/>
<keyword evidence="1" id="KW-0812">Transmembrane</keyword>
<feature type="transmembrane region" description="Helical" evidence="1">
    <location>
        <begin position="149"/>
        <end position="166"/>
    </location>
</feature>
<dbReference type="Pfam" id="PF01757">
    <property type="entry name" value="Acyl_transf_3"/>
    <property type="match status" value="1"/>
</dbReference>
<dbReference type="GO" id="GO:0016787">
    <property type="term" value="F:hydrolase activity"/>
    <property type="evidence" value="ECO:0007669"/>
    <property type="project" value="UniProtKB-KW"/>
</dbReference>
<dbReference type="Proteomes" id="UP000198393">
    <property type="component" value="Unassembled WGS sequence"/>
</dbReference>
<keyword evidence="3" id="KW-0378">Hydrolase</keyword>
<keyword evidence="4" id="KW-1185">Reference proteome</keyword>
<dbReference type="PANTHER" id="PTHR23028">
    <property type="entry name" value="ACETYLTRANSFERASE"/>
    <property type="match status" value="1"/>
</dbReference>
<evidence type="ECO:0000256" key="1">
    <source>
        <dbReference type="SAM" id="Phobius"/>
    </source>
</evidence>
<feature type="transmembrane region" description="Helical" evidence="1">
    <location>
        <begin position="91"/>
        <end position="109"/>
    </location>
</feature>
<keyword evidence="1" id="KW-1133">Transmembrane helix</keyword>
<feature type="transmembrane region" description="Helical" evidence="1">
    <location>
        <begin position="53"/>
        <end position="70"/>
    </location>
</feature>
<dbReference type="PANTHER" id="PTHR23028:SF53">
    <property type="entry name" value="ACYL_TRANSF_3 DOMAIN-CONTAINING PROTEIN"/>
    <property type="match status" value="1"/>
</dbReference>
<name>A0A239FGF9_EKHLU</name>
<reference evidence="3 4" key="1">
    <citation type="submission" date="2017-06" db="EMBL/GenBank/DDBJ databases">
        <authorList>
            <person name="Kim H.J."/>
            <person name="Triplett B.A."/>
        </authorList>
    </citation>
    <scope>NUCLEOTIDE SEQUENCE [LARGE SCALE GENOMIC DNA]</scope>
    <source>
        <strain evidence="3 4">DSM 19307</strain>
    </source>
</reference>
<proteinExistence type="predicted"/>
<feature type="transmembrane region" description="Helical" evidence="1">
    <location>
        <begin position="298"/>
        <end position="316"/>
    </location>
</feature>
<keyword evidence="3" id="KW-0012">Acyltransferase</keyword>
<dbReference type="RefSeq" id="WP_089355409.1">
    <property type="nucleotide sequence ID" value="NZ_FZPD01000001.1"/>
</dbReference>
<dbReference type="EMBL" id="FZPD01000001">
    <property type="protein sequence ID" value="SNS55851.1"/>
    <property type="molecule type" value="Genomic_DNA"/>
</dbReference>
<keyword evidence="1" id="KW-0472">Membrane</keyword>
<feature type="transmembrane region" description="Helical" evidence="1">
    <location>
        <begin position="173"/>
        <end position="191"/>
    </location>
</feature>
<evidence type="ECO:0000313" key="3">
    <source>
        <dbReference type="EMBL" id="SNS55851.1"/>
    </source>
</evidence>
<evidence type="ECO:0000259" key="2">
    <source>
        <dbReference type="Pfam" id="PF01757"/>
    </source>
</evidence>
<evidence type="ECO:0000313" key="4">
    <source>
        <dbReference type="Proteomes" id="UP000198393"/>
    </source>
</evidence>
<protein>
    <submittedName>
        <fullName evidence="3">Peptidoglycan/LPS O-acetylase OafA/YrhL, contains acyltransferase and SGNH-hydrolase domains</fullName>
    </submittedName>
</protein>
<feature type="transmembrane region" description="Helical" evidence="1">
    <location>
        <begin position="230"/>
        <end position="251"/>
    </location>
</feature>
<gene>
    <name evidence="3" type="ORF">SAMN05421640_0656</name>
</gene>
<dbReference type="InterPro" id="IPR002656">
    <property type="entry name" value="Acyl_transf_3_dom"/>
</dbReference>
<feature type="transmembrane region" description="Helical" evidence="1">
    <location>
        <begin position="197"/>
        <end position="218"/>
    </location>
</feature>
<feature type="domain" description="Acyltransferase 3" evidence="2">
    <location>
        <begin position="22"/>
        <end position="347"/>
    </location>
</feature>
<sequence>MYYVKKISQLLFPRDHFPDHFRSLDGLRGFALVIVLLSHSSRFGLQESINLEHTGFMALYLFFVLSSYLLDRQIISSLIRKRVSHRYWLNYALRRFLRIYPVYVLALLLNEYLSRQGNDIAIFLAPGELLNHLLLQQGNVVFWSIPVEFTYYILSPFLMLFFHYIVKWKHKQILLVILSLSLLSVLSNFLIDYGRTSVFKYLSIFLAGSYIAYLDLFYQEDVKRIILNNRTGIFVFCILSVIMCVLMVPTVFNSIAGTSINSFNHPVIFMPVAIMWSCLLLLCRNKFSFITRIFELKWLRLLGIISYSVYLFHVPFFNFFSNGSSGDLLNFILAITSVCGLGIMLFFFFERHLAKIRIKT</sequence>
<dbReference type="OrthoDB" id="9796461at2"/>
<feature type="transmembrane region" description="Helical" evidence="1">
    <location>
        <begin position="328"/>
        <end position="349"/>
    </location>
</feature>
<organism evidence="3 4">
    <name type="scientific">Ekhidna lutea</name>
    <dbReference type="NCBI Taxonomy" id="447679"/>
    <lineage>
        <taxon>Bacteria</taxon>
        <taxon>Pseudomonadati</taxon>
        <taxon>Bacteroidota</taxon>
        <taxon>Cytophagia</taxon>
        <taxon>Cytophagales</taxon>
        <taxon>Reichenbachiellaceae</taxon>
        <taxon>Ekhidna</taxon>
    </lineage>
</organism>
<dbReference type="GO" id="GO:0000271">
    <property type="term" value="P:polysaccharide biosynthetic process"/>
    <property type="evidence" value="ECO:0007669"/>
    <property type="project" value="TreeGrafter"/>
</dbReference>
<dbReference type="GO" id="GO:0016747">
    <property type="term" value="F:acyltransferase activity, transferring groups other than amino-acyl groups"/>
    <property type="evidence" value="ECO:0007669"/>
    <property type="project" value="InterPro"/>
</dbReference>
<accession>A0A239FGF9</accession>
<dbReference type="GO" id="GO:0016020">
    <property type="term" value="C:membrane"/>
    <property type="evidence" value="ECO:0007669"/>
    <property type="project" value="TreeGrafter"/>
</dbReference>
<feature type="transmembrane region" description="Helical" evidence="1">
    <location>
        <begin position="263"/>
        <end position="282"/>
    </location>
</feature>
<keyword evidence="3" id="KW-0808">Transferase</keyword>